<protein>
    <submittedName>
        <fullName evidence="2">Uncharacterized protein</fullName>
    </submittedName>
</protein>
<reference evidence="2" key="1">
    <citation type="submission" date="2021-06" db="EMBL/GenBank/DDBJ databases">
        <authorList>
            <person name="Hodson N. C."/>
            <person name="Mongue J. A."/>
            <person name="Jaron S. K."/>
        </authorList>
    </citation>
    <scope>NUCLEOTIDE SEQUENCE</scope>
</reference>
<name>A0A8J2K9M2_9HEXA</name>
<feature type="region of interest" description="Disordered" evidence="1">
    <location>
        <begin position="35"/>
        <end position="58"/>
    </location>
</feature>
<accession>A0A8J2K9M2</accession>
<evidence type="ECO:0000313" key="2">
    <source>
        <dbReference type="EMBL" id="CAG7731932.1"/>
    </source>
</evidence>
<feature type="non-terminal residue" evidence="2">
    <location>
        <position position="1"/>
    </location>
</feature>
<proteinExistence type="predicted"/>
<evidence type="ECO:0000256" key="1">
    <source>
        <dbReference type="SAM" id="MobiDB-lite"/>
    </source>
</evidence>
<dbReference type="AlphaFoldDB" id="A0A8J2K9M2"/>
<dbReference type="EMBL" id="CAJVCH010221490">
    <property type="protein sequence ID" value="CAG7731932.1"/>
    <property type="molecule type" value="Genomic_DNA"/>
</dbReference>
<gene>
    <name evidence="2" type="ORF">AFUS01_LOCUS20484</name>
</gene>
<dbReference type="OrthoDB" id="2438421at2759"/>
<sequence>MNVLLGYLVAFVMTDSGANMVKAFQSLKNTTNELNTVTNSDESDSSSDAESDVEELSNTEDAAILYCEDDSEDDSISEIDIDSSPEITEKLTDIFSETTQHLRCTAHQLQLAINDAMKDTHVAEFLDYINSVIHFFNTNRVYLSKLRDSVGKGLLKKSSTRWNYW</sequence>
<keyword evidence="3" id="KW-1185">Reference proteome</keyword>
<dbReference type="Proteomes" id="UP000708208">
    <property type="component" value="Unassembled WGS sequence"/>
</dbReference>
<organism evidence="2 3">
    <name type="scientific">Allacma fusca</name>
    <dbReference type="NCBI Taxonomy" id="39272"/>
    <lineage>
        <taxon>Eukaryota</taxon>
        <taxon>Metazoa</taxon>
        <taxon>Ecdysozoa</taxon>
        <taxon>Arthropoda</taxon>
        <taxon>Hexapoda</taxon>
        <taxon>Collembola</taxon>
        <taxon>Symphypleona</taxon>
        <taxon>Sminthuridae</taxon>
        <taxon>Allacma</taxon>
    </lineage>
</organism>
<evidence type="ECO:0000313" key="3">
    <source>
        <dbReference type="Proteomes" id="UP000708208"/>
    </source>
</evidence>
<comment type="caution">
    <text evidence="2">The sequence shown here is derived from an EMBL/GenBank/DDBJ whole genome shotgun (WGS) entry which is preliminary data.</text>
</comment>
<feature type="compositionally biased region" description="Acidic residues" evidence="1">
    <location>
        <begin position="41"/>
        <end position="58"/>
    </location>
</feature>